<sequence>MFYQLKLAEPSDKSRLIEFVEAAGSNAEGIEEKMDQFVMMTDADKRIAACIGLEIFGECGLLRTLVVSDKLDQAYILSLFQSIHEVGRKKKLKNYYLVAGGQGSTEFLEVIGFKRTSKADLPEEMLASKHIQSSLKAEGSVIMVKNT</sequence>
<keyword evidence="2" id="KW-1185">Reference proteome</keyword>
<dbReference type="Gene3D" id="3.40.630.30">
    <property type="match status" value="1"/>
</dbReference>
<name>A0ABS5LJX6_9BACI</name>
<protein>
    <recommendedName>
        <fullName evidence="3">N-acetyltransferase domain-containing protein</fullName>
    </recommendedName>
</protein>
<proteinExistence type="predicted"/>
<dbReference type="Proteomes" id="UP000682403">
    <property type="component" value="Unassembled WGS sequence"/>
</dbReference>
<dbReference type="RefSeq" id="WP_211561591.1">
    <property type="nucleotide sequence ID" value="NZ_JAGVRK010000001.1"/>
</dbReference>
<evidence type="ECO:0008006" key="3">
    <source>
        <dbReference type="Google" id="ProtNLM"/>
    </source>
</evidence>
<gene>
    <name evidence="1" type="ORF">J9317_19175</name>
</gene>
<dbReference type="EMBL" id="JAGVRK010000001">
    <property type="protein sequence ID" value="MBS2970868.1"/>
    <property type="molecule type" value="Genomic_DNA"/>
</dbReference>
<comment type="caution">
    <text evidence="1">The sequence shown here is derived from an EMBL/GenBank/DDBJ whole genome shotgun (WGS) entry which is preliminary data.</text>
</comment>
<accession>A0ABS5LJX6</accession>
<evidence type="ECO:0000313" key="1">
    <source>
        <dbReference type="EMBL" id="MBS2970868.1"/>
    </source>
</evidence>
<evidence type="ECO:0000313" key="2">
    <source>
        <dbReference type="Proteomes" id="UP000682403"/>
    </source>
</evidence>
<organism evidence="1 2">
    <name type="scientific">Metabacillus flavus</name>
    <dbReference type="NCBI Taxonomy" id="2823519"/>
    <lineage>
        <taxon>Bacteria</taxon>
        <taxon>Bacillati</taxon>
        <taxon>Bacillota</taxon>
        <taxon>Bacilli</taxon>
        <taxon>Bacillales</taxon>
        <taxon>Bacillaceae</taxon>
        <taxon>Metabacillus</taxon>
    </lineage>
</organism>
<reference evidence="1 2" key="1">
    <citation type="submission" date="2021-04" db="EMBL/GenBank/DDBJ databases">
        <title>Metabacillus sp. strain KIGAM252 whole genome sequence.</title>
        <authorList>
            <person name="Seo M.-J."/>
            <person name="Cho E.-S."/>
            <person name="Hwang C.Y."/>
            <person name="Yoon D.J."/>
        </authorList>
    </citation>
    <scope>NUCLEOTIDE SEQUENCE [LARGE SCALE GENOMIC DNA]</scope>
    <source>
        <strain evidence="1 2">KIGAM252</strain>
    </source>
</reference>